<dbReference type="RefSeq" id="WP_130393926.1">
    <property type="nucleotide sequence ID" value="NZ_SGXM01000013.1"/>
</dbReference>
<proteinExistence type="predicted"/>
<keyword evidence="2" id="KW-0812">Transmembrane</keyword>
<keyword evidence="4" id="KW-1185">Reference proteome</keyword>
<sequence>MDMREIEQLHAQYAQPALTIDISPSPAIASPSPLRLGNATDAVQLPSPAGWVTSLRALWAVVFAVGAAAMFLIGSSMGKREVRSQNAAAATPATAATAPAASEALAAAQPHEWPQRSNVGAPVTAQQPAAEIEAPASATQAPRIALPKSEAAKPALSAAPPTAAPTTAAKPVTNAAPRAATSQQPVSNRDVKLF</sequence>
<evidence type="ECO:0000313" key="4">
    <source>
        <dbReference type="Proteomes" id="UP000291078"/>
    </source>
</evidence>
<keyword evidence="2" id="KW-1133">Transmembrane helix</keyword>
<feature type="compositionally biased region" description="Low complexity" evidence="1">
    <location>
        <begin position="152"/>
        <end position="177"/>
    </location>
</feature>
<evidence type="ECO:0000313" key="3">
    <source>
        <dbReference type="EMBL" id="RZT29075.1"/>
    </source>
</evidence>
<evidence type="ECO:0000256" key="1">
    <source>
        <dbReference type="SAM" id="MobiDB-lite"/>
    </source>
</evidence>
<protein>
    <recommendedName>
        <fullName evidence="5">Transmembrane protein</fullName>
    </recommendedName>
</protein>
<accession>A0A4Q7R8A0</accession>
<feature type="transmembrane region" description="Helical" evidence="2">
    <location>
        <begin position="57"/>
        <end position="74"/>
    </location>
</feature>
<feature type="compositionally biased region" description="Low complexity" evidence="1">
    <location>
        <begin position="124"/>
        <end position="141"/>
    </location>
</feature>
<reference evidence="3 4" key="1">
    <citation type="journal article" date="2015" name="Stand. Genomic Sci.">
        <title>Genomic Encyclopedia of Bacterial and Archaeal Type Strains, Phase III: the genomes of soil and plant-associated and newly described type strains.</title>
        <authorList>
            <person name="Whitman W.B."/>
            <person name="Woyke T."/>
            <person name="Klenk H.P."/>
            <person name="Zhou Y."/>
            <person name="Lilburn T.G."/>
            <person name="Beck B.J."/>
            <person name="De Vos P."/>
            <person name="Vandamme P."/>
            <person name="Eisen J.A."/>
            <person name="Garrity G."/>
            <person name="Hugenholtz P."/>
            <person name="Kyrpides N.C."/>
        </authorList>
    </citation>
    <scope>NUCLEOTIDE SEQUENCE [LARGE SCALE GENOMIC DNA]</scope>
    <source>
        <strain evidence="3 4">ASC-9842</strain>
    </source>
</reference>
<dbReference type="Proteomes" id="UP000291078">
    <property type="component" value="Unassembled WGS sequence"/>
</dbReference>
<keyword evidence="2" id="KW-0472">Membrane</keyword>
<evidence type="ECO:0008006" key="5">
    <source>
        <dbReference type="Google" id="ProtNLM"/>
    </source>
</evidence>
<evidence type="ECO:0000256" key="2">
    <source>
        <dbReference type="SAM" id="Phobius"/>
    </source>
</evidence>
<name>A0A4Q7R8A0_9BURK</name>
<dbReference type="EMBL" id="SGXM01000013">
    <property type="protein sequence ID" value="RZT29075.1"/>
    <property type="molecule type" value="Genomic_DNA"/>
</dbReference>
<feature type="region of interest" description="Disordered" evidence="1">
    <location>
        <begin position="101"/>
        <end position="194"/>
    </location>
</feature>
<feature type="compositionally biased region" description="Low complexity" evidence="1">
    <location>
        <begin position="101"/>
        <end position="110"/>
    </location>
</feature>
<comment type="caution">
    <text evidence="3">The sequence shown here is derived from an EMBL/GenBank/DDBJ whole genome shotgun (WGS) entry which is preliminary data.</text>
</comment>
<organism evidence="3 4">
    <name type="scientific">Cupriavidus agavae</name>
    <dbReference type="NCBI Taxonomy" id="1001822"/>
    <lineage>
        <taxon>Bacteria</taxon>
        <taxon>Pseudomonadati</taxon>
        <taxon>Pseudomonadota</taxon>
        <taxon>Betaproteobacteria</taxon>
        <taxon>Burkholderiales</taxon>
        <taxon>Burkholderiaceae</taxon>
        <taxon>Cupriavidus</taxon>
    </lineage>
</organism>
<gene>
    <name evidence="3" type="ORF">EV147_5037</name>
</gene>
<dbReference type="AlphaFoldDB" id="A0A4Q7R8A0"/>